<accession>A0A9X3FNW8</accession>
<dbReference type="AlphaFoldDB" id="A0A9X3FNW8"/>
<evidence type="ECO:0000313" key="2">
    <source>
        <dbReference type="EMBL" id="MCZ0725304.1"/>
    </source>
</evidence>
<dbReference type="PANTHER" id="PTHR34297">
    <property type="entry name" value="HYPOTHETICAL CYTOSOLIC PROTEIN-RELATED"/>
    <property type="match status" value="1"/>
</dbReference>
<keyword evidence="3" id="KW-1185">Reference proteome</keyword>
<reference evidence="2" key="1">
    <citation type="submission" date="2022-12" db="EMBL/GenBank/DDBJ databases">
        <title>Description and comparative metabolic analysis of Aerococcus sp. nov., isolated from the feces of a pig.</title>
        <authorList>
            <person name="Chang Y.-H."/>
        </authorList>
    </citation>
    <scope>NUCLEOTIDE SEQUENCE</scope>
    <source>
        <strain evidence="2">YH-aer222</strain>
    </source>
</reference>
<name>A0A9X3FNW8_9LACT</name>
<dbReference type="Pfam" id="PF03780">
    <property type="entry name" value="Asp23"/>
    <property type="match status" value="1"/>
</dbReference>
<comment type="caution">
    <text evidence="2">The sequence shown here is derived from an EMBL/GenBank/DDBJ whole genome shotgun (WGS) entry which is preliminary data.</text>
</comment>
<dbReference type="EMBL" id="JAPRFR010000001">
    <property type="protein sequence ID" value="MCZ0725304.1"/>
    <property type="molecule type" value="Genomic_DNA"/>
</dbReference>
<evidence type="ECO:0000313" key="3">
    <source>
        <dbReference type="Proteomes" id="UP001146670"/>
    </source>
</evidence>
<dbReference type="PANTHER" id="PTHR34297:SF1">
    <property type="entry name" value="ASP23_GLS24 FAMILY ENVELOPE STRESS RESPONSE PROTEIN"/>
    <property type="match status" value="1"/>
</dbReference>
<comment type="similarity">
    <text evidence="1">Belongs to the asp23 family.</text>
</comment>
<sequence>MSTNKQNNQQWDDSQLGDIDISAQVISGIAVETAKQIPGVYAVKRPNNNLQSLFTKEESAFLYENDTDHISLDMAVVLDYGVSVPNVCFNLQEAITEQVANMTDIELAEVNISVINLNINKELVK</sequence>
<dbReference type="InterPro" id="IPR005531">
    <property type="entry name" value="Asp23"/>
</dbReference>
<organism evidence="2 3">
    <name type="scientific">Aerococcus kribbianus</name>
    <dbReference type="NCBI Taxonomy" id="2999064"/>
    <lineage>
        <taxon>Bacteria</taxon>
        <taxon>Bacillati</taxon>
        <taxon>Bacillota</taxon>
        <taxon>Bacilli</taxon>
        <taxon>Lactobacillales</taxon>
        <taxon>Aerococcaceae</taxon>
        <taxon>Aerococcus</taxon>
    </lineage>
</organism>
<evidence type="ECO:0000256" key="1">
    <source>
        <dbReference type="ARBA" id="ARBA00005721"/>
    </source>
</evidence>
<dbReference type="Proteomes" id="UP001146670">
    <property type="component" value="Unassembled WGS sequence"/>
</dbReference>
<protein>
    <submittedName>
        <fullName evidence="2">Asp23/Gls24 family envelope stress response protein</fullName>
    </submittedName>
</protein>
<proteinExistence type="inferred from homology"/>
<dbReference type="RefSeq" id="WP_268751627.1">
    <property type="nucleotide sequence ID" value="NZ_JAPRFQ010000001.1"/>
</dbReference>
<gene>
    <name evidence="2" type="ORF">OW157_01835</name>
</gene>